<dbReference type="InterPro" id="IPR000358">
    <property type="entry name" value="RNR_small_fam"/>
</dbReference>
<evidence type="ECO:0000313" key="7">
    <source>
        <dbReference type="EMBL" id="DAE00202.1"/>
    </source>
</evidence>
<keyword evidence="6" id="KW-0408">Iron</keyword>
<evidence type="ECO:0000256" key="1">
    <source>
        <dbReference type="ARBA" id="ARBA00001962"/>
    </source>
</evidence>
<dbReference type="PANTHER" id="PTHR23409:SF18">
    <property type="entry name" value="RIBONUCLEOSIDE-DIPHOSPHATE REDUCTASE SUBUNIT M2"/>
    <property type="match status" value="1"/>
</dbReference>
<name>A0A8S5NZR9_9CAUD</name>
<dbReference type="InterPro" id="IPR009078">
    <property type="entry name" value="Ferritin-like_SF"/>
</dbReference>
<accession>A0A8S5NZR9</accession>
<protein>
    <recommendedName>
        <fullName evidence="3">ribonucleoside-diphosphate reductase</fullName>
        <ecNumber evidence="3">1.17.4.1</ecNumber>
    </recommendedName>
</protein>
<dbReference type="GO" id="GO:0004748">
    <property type="term" value="F:ribonucleoside-diphosphate reductase activity, thioredoxin disulfide as acceptor"/>
    <property type="evidence" value="ECO:0007669"/>
    <property type="project" value="UniProtKB-EC"/>
</dbReference>
<keyword evidence="4" id="KW-0479">Metal-binding</keyword>
<comment type="similarity">
    <text evidence="2">Belongs to the ribonucleoside diphosphate reductase small chain family.</text>
</comment>
<dbReference type="PANTHER" id="PTHR23409">
    <property type="entry name" value="RIBONUCLEOSIDE-DIPHOSPHATE REDUCTASE SMALL CHAIN"/>
    <property type="match status" value="1"/>
</dbReference>
<dbReference type="GO" id="GO:0009263">
    <property type="term" value="P:deoxyribonucleotide biosynthetic process"/>
    <property type="evidence" value="ECO:0007669"/>
    <property type="project" value="InterPro"/>
</dbReference>
<dbReference type="InterPro" id="IPR012348">
    <property type="entry name" value="RNR-like"/>
</dbReference>
<reference evidence="7" key="1">
    <citation type="journal article" date="2021" name="Proc. Natl. Acad. Sci. U.S.A.">
        <title>A Catalog of Tens of Thousands of Viruses from Human Metagenomes Reveals Hidden Associations with Chronic Diseases.</title>
        <authorList>
            <person name="Tisza M.J."/>
            <person name="Buck C.B."/>
        </authorList>
    </citation>
    <scope>NUCLEOTIDE SEQUENCE</scope>
    <source>
        <strain evidence="7">CtLnO19</strain>
    </source>
</reference>
<dbReference type="GO" id="GO:0046872">
    <property type="term" value="F:metal ion binding"/>
    <property type="evidence" value="ECO:0007669"/>
    <property type="project" value="UniProtKB-KW"/>
</dbReference>
<sequence length="701" mass="81146">MSISVFNTEVKNTLQDPMFFGPQVNTSRFDVNKYPIFNQFNDLQQSFFWRPEEVNLTKDVSDFNKLKPHEQHIFTENLKYQCLVEGTEVLTKNGWVDMVKYDGLEEILIYDINTQSTMWEVPKVKVTKKHKGDVYEFRAECRTQFHQIVTPEHRMPYVARMSGLKKFVEAKDMEYKNMRKAPITGDFIGAGTTYLSPLERLMIATQADGYPSPLHNGKFTGYIPVKFTLSKQRKIDRLRMLADQAGIELVLKDYRYYDSPKQEPAQLLELRVPLELNPYSWKDFEWVNLDDKAAEWCKEFIKEVVLWDGSVYPGNIAPYYCTTNEKCANKVQAIATLAGCSPRMTRRPDDRKPYFKDLYYIRFINKQFKNGESIRKYKHKYNGLVSCVTVSTGAFIVRYKGVVSVSGNCLLDSVQGRAPALALLSACSLPELESWVLTWTFFENCIHSKSYSHIIQNVYANPSVILDGIIESPEIIARAENIALYQDKLINLVLKYDNEEDEEKRKAMIPEMKRALLIFFFVTLMLEAVRFYISFSCSWAFAEGMKLMEGNAKIIKFIARDESIHASFSLRMLEILRSGKEGKDYQEYYQELIPTFKQIVLETYEQEKAWAKHLFKDGAIIGVNEATSIQYLEYLIDFNITQAGLEPMFGKPTNPYPWIKHWFNSDAVQVTPQETEMTSYVLSPDGNISEADIEAMDDIEL</sequence>
<evidence type="ECO:0000256" key="2">
    <source>
        <dbReference type="ARBA" id="ARBA00009303"/>
    </source>
</evidence>
<dbReference type="Gene3D" id="1.10.620.20">
    <property type="entry name" value="Ribonucleotide Reductase, subunit A"/>
    <property type="match status" value="2"/>
</dbReference>
<dbReference type="EC" id="1.17.4.1" evidence="3"/>
<evidence type="ECO:0000256" key="4">
    <source>
        <dbReference type="ARBA" id="ARBA00022723"/>
    </source>
</evidence>
<dbReference type="Pfam" id="PF00268">
    <property type="entry name" value="Ribonuc_red_sm"/>
    <property type="match status" value="1"/>
</dbReference>
<evidence type="ECO:0000256" key="5">
    <source>
        <dbReference type="ARBA" id="ARBA00023002"/>
    </source>
</evidence>
<organism evidence="7">
    <name type="scientific">Myoviridae sp. ctLnO19</name>
    <dbReference type="NCBI Taxonomy" id="2825085"/>
    <lineage>
        <taxon>Viruses</taxon>
        <taxon>Duplodnaviria</taxon>
        <taxon>Heunggongvirae</taxon>
        <taxon>Uroviricota</taxon>
        <taxon>Caudoviricetes</taxon>
    </lineage>
</organism>
<keyword evidence="5" id="KW-0560">Oxidoreductase</keyword>
<proteinExistence type="inferred from homology"/>
<dbReference type="InterPro" id="IPR033909">
    <property type="entry name" value="RNR_small"/>
</dbReference>
<evidence type="ECO:0000256" key="3">
    <source>
        <dbReference type="ARBA" id="ARBA00012274"/>
    </source>
</evidence>
<dbReference type="CDD" id="cd01049">
    <property type="entry name" value="RNRR2"/>
    <property type="match status" value="1"/>
</dbReference>
<evidence type="ECO:0000256" key="6">
    <source>
        <dbReference type="ARBA" id="ARBA00023004"/>
    </source>
</evidence>
<comment type="cofactor">
    <cofactor evidence="1">
        <name>Fe cation</name>
        <dbReference type="ChEBI" id="CHEBI:24875"/>
    </cofactor>
</comment>
<dbReference type="SUPFAM" id="SSF47240">
    <property type="entry name" value="Ferritin-like"/>
    <property type="match status" value="2"/>
</dbReference>
<dbReference type="EMBL" id="BK015301">
    <property type="protein sequence ID" value="DAE00202.1"/>
    <property type="molecule type" value="Genomic_DNA"/>
</dbReference>